<dbReference type="AlphaFoldDB" id="A0A0E3SCX5"/>
<dbReference type="KEGG" id="mhor:MSHOH_2263"/>
<reference evidence="2 3" key="1">
    <citation type="submission" date="2014-07" db="EMBL/GenBank/DDBJ databases">
        <title>Methanogenic archaea and the global carbon cycle.</title>
        <authorList>
            <person name="Henriksen J.R."/>
            <person name="Luke J."/>
            <person name="Reinhart S."/>
            <person name="Benedict M.N."/>
            <person name="Youngblut N.D."/>
            <person name="Metcalf M.E."/>
            <person name="Whitaker R.J."/>
            <person name="Metcalf W.W."/>
        </authorList>
    </citation>
    <scope>NUCLEOTIDE SEQUENCE [LARGE SCALE GENOMIC DNA]</scope>
    <source>
        <strain evidence="2 3">HB-1</strain>
    </source>
</reference>
<gene>
    <name evidence="2" type="ORF">MSHOH_2263</name>
</gene>
<dbReference type="HOGENOM" id="CLU_097039_1_2_2"/>
<keyword evidence="3" id="KW-1185">Reference proteome</keyword>
<dbReference type="PATRIC" id="fig|1434110.4.peg.2890"/>
<dbReference type="PANTHER" id="PTHR37953:SF1">
    <property type="entry name" value="UPF0127 PROTEIN MJ1496"/>
    <property type="match status" value="1"/>
</dbReference>
<dbReference type="Pfam" id="PF02643">
    <property type="entry name" value="DUF192"/>
    <property type="match status" value="1"/>
</dbReference>
<evidence type="ECO:0008006" key="4">
    <source>
        <dbReference type="Google" id="ProtNLM"/>
    </source>
</evidence>
<dbReference type="InterPro" id="IPR038695">
    <property type="entry name" value="Saro_0823-like_sf"/>
</dbReference>
<dbReference type="Proteomes" id="UP000033101">
    <property type="component" value="Chromosome"/>
</dbReference>
<dbReference type="Gene3D" id="2.60.120.1140">
    <property type="entry name" value="Protein of unknown function DUF192"/>
    <property type="match status" value="1"/>
</dbReference>
<organism evidence="2 3">
    <name type="scientific">Methanosarcina horonobensis HB-1 = JCM 15518</name>
    <dbReference type="NCBI Taxonomy" id="1434110"/>
    <lineage>
        <taxon>Archaea</taxon>
        <taxon>Methanobacteriati</taxon>
        <taxon>Methanobacteriota</taxon>
        <taxon>Stenosarchaea group</taxon>
        <taxon>Methanomicrobia</taxon>
        <taxon>Methanosarcinales</taxon>
        <taxon>Methanosarcinaceae</taxon>
        <taxon>Methanosarcina</taxon>
    </lineage>
</organism>
<keyword evidence="1" id="KW-0812">Transmembrane</keyword>
<dbReference type="InterPro" id="IPR003795">
    <property type="entry name" value="DUF192"/>
</dbReference>
<protein>
    <recommendedName>
        <fullName evidence="4">DUF192 domain-containing protein</fullName>
    </recommendedName>
</protein>
<sequence length="206" mass="23459">MFRFFVINLGERKDTTIQIDKQWILIAFLILLFVVSVGAGLPGQSTTEVKSTESGQVCIKDSCFSVEIAANQSQRQYGLMNREHLDPDKGMLFFFEEEGVHHFWMKNTLIPLDIIWINSSRDIVYIERNAQPCTSGYCPSFDPGKNASYVLEINGGLSDRYGINVGDKANITCITSSNLKDNFLINRTTVIYHALWKFNRLFENVL</sequence>
<proteinExistence type="predicted"/>
<accession>A0A0E3SCX5</accession>
<evidence type="ECO:0000313" key="3">
    <source>
        <dbReference type="Proteomes" id="UP000033101"/>
    </source>
</evidence>
<name>A0A0E3SCX5_9EURY</name>
<dbReference type="EMBL" id="CP009516">
    <property type="protein sequence ID" value="AKB78746.1"/>
    <property type="molecule type" value="Genomic_DNA"/>
</dbReference>
<feature type="transmembrane region" description="Helical" evidence="1">
    <location>
        <begin position="23"/>
        <end position="41"/>
    </location>
</feature>
<evidence type="ECO:0000256" key="1">
    <source>
        <dbReference type="SAM" id="Phobius"/>
    </source>
</evidence>
<keyword evidence="1" id="KW-0472">Membrane</keyword>
<keyword evidence="1" id="KW-1133">Transmembrane helix</keyword>
<dbReference type="STRING" id="1434110.MSHOH_2263"/>
<evidence type="ECO:0000313" key="2">
    <source>
        <dbReference type="EMBL" id="AKB78746.1"/>
    </source>
</evidence>
<dbReference type="PANTHER" id="PTHR37953">
    <property type="entry name" value="UPF0127 PROTEIN MJ1496"/>
    <property type="match status" value="1"/>
</dbReference>